<evidence type="ECO:0008006" key="3">
    <source>
        <dbReference type="Google" id="ProtNLM"/>
    </source>
</evidence>
<evidence type="ECO:0000313" key="2">
    <source>
        <dbReference type="Proteomes" id="UP000224567"/>
    </source>
</evidence>
<protein>
    <recommendedName>
        <fullName evidence="3">Retrovirus-related Pol polyprotein from transposon TNT 1-94</fullName>
    </recommendedName>
</protein>
<gene>
    <name evidence="1" type="ORF">CQW23_01054</name>
</gene>
<accession>A0A2G2XMV7</accession>
<evidence type="ECO:0000313" key="1">
    <source>
        <dbReference type="EMBL" id="PHT58691.1"/>
    </source>
</evidence>
<reference evidence="2" key="2">
    <citation type="journal article" date="2017" name="J. Anim. Genet.">
        <title>Multiple reference genome sequences of hot pepper reveal the massive evolution of plant disease resistance genes by retroduplication.</title>
        <authorList>
            <person name="Kim S."/>
            <person name="Park J."/>
            <person name="Yeom S.-I."/>
            <person name="Kim Y.-M."/>
            <person name="Seo E."/>
            <person name="Kim K.-T."/>
            <person name="Kim M.-S."/>
            <person name="Lee J.M."/>
            <person name="Cheong K."/>
            <person name="Shin H.-S."/>
            <person name="Kim S.-B."/>
            <person name="Han K."/>
            <person name="Lee J."/>
            <person name="Park M."/>
            <person name="Lee H.-A."/>
            <person name="Lee H.-Y."/>
            <person name="Lee Y."/>
            <person name="Oh S."/>
            <person name="Lee J.H."/>
            <person name="Choi E."/>
            <person name="Choi E."/>
            <person name="Lee S.E."/>
            <person name="Jeon J."/>
            <person name="Kim H."/>
            <person name="Choi G."/>
            <person name="Song H."/>
            <person name="Lee J."/>
            <person name="Lee S.-C."/>
            <person name="Kwon J.-K."/>
            <person name="Lee H.-Y."/>
            <person name="Koo N."/>
            <person name="Hong Y."/>
            <person name="Kim R.W."/>
            <person name="Kang W.-H."/>
            <person name="Huh J.H."/>
            <person name="Kang B.-C."/>
            <person name="Yang T.-J."/>
            <person name="Lee Y.-H."/>
            <person name="Bennetzen J.L."/>
            <person name="Choi D."/>
        </authorList>
    </citation>
    <scope>NUCLEOTIDE SEQUENCE [LARGE SCALE GENOMIC DNA]</scope>
    <source>
        <strain evidence="2">cv. PBC81</strain>
    </source>
</reference>
<comment type="caution">
    <text evidence="1">The sequence shown here is derived from an EMBL/GenBank/DDBJ whole genome shotgun (WGS) entry which is preliminary data.</text>
</comment>
<organism evidence="1 2">
    <name type="scientific">Capsicum baccatum</name>
    <name type="common">Peruvian pepper</name>
    <dbReference type="NCBI Taxonomy" id="33114"/>
    <lineage>
        <taxon>Eukaryota</taxon>
        <taxon>Viridiplantae</taxon>
        <taxon>Streptophyta</taxon>
        <taxon>Embryophyta</taxon>
        <taxon>Tracheophyta</taxon>
        <taxon>Spermatophyta</taxon>
        <taxon>Magnoliopsida</taxon>
        <taxon>eudicotyledons</taxon>
        <taxon>Gunneridae</taxon>
        <taxon>Pentapetalae</taxon>
        <taxon>asterids</taxon>
        <taxon>lamiids</taxon>
        <taxon>Solanales</taxon>
        <taxon>Solanaceae</taxon>
        <taxon>Solanoideae</taxon>
        <taxon>Capsiceae</taxon>
        <taxon>Capsicum</taxon>
    </lineage>
</organism>
<dbReference type="Proteomes" id="UP000224567">
    <property type="component" value="Unassembled WGS sequence"/>
</dbReference>
<name>A0A2G2XMV7_CAPBA</name>
<keyword evidence="2" id="KW-1185">Reference proteome</keyword>
<proteinExistence type="predicted"/>
<dbReference type="OrthoDB" id="1305643at2759"/>
<sequence length="164" mass="19118">MIPKCIKPSQIRYSEHPKEYVFIGELKDESTTKIESRDVTFLENNFSKKGEIKENEPHYEMLNSDDQIMSSDMLDYSIEQEMTVVPSGSCESQNPIEESKLHLRKSTRKGVLKRSDEIKDYVFLVSPTELDEPDSVTEALSNPKKDEWIKMMKEELEFMKTNKV</sequence>
<dbReference type="AlphaFoldDB" id="A0A2G2XMV7"/>
<dbReference type="EMBL" id="MLFT02000001">
    <property type="protein sequence ID" value="PHT58691.1"/>
    <property type="molecule type" value="Genomic_DNA"/>
</dbReference>
<reference evidence="1 2" key="1">
    <citation type="journal article" date="2017" name="Genome Biol.">
        <title>New reference genome sequences of hot pepper reveal the massive evolution of plant disease-resistance genes by retroduplication.</title>
        <authorList>
            <person name="Kim S."/>
            <person name="Park J."/>
            <person name="Yeom S.I."/>
            <person name="Kim Y.M."/>
            <person name="Seo E."/>
            <person name="Kim K.T."/>
            <person name="Kim M.S."/>
            <person name="Lee J.M."/>
            <person name="Cheong K."/>
            <person name="Shin H.S."/>
            <person name="Kim S.B."/>
            <person name="Han K."/>
            <person name="Lee J."/>
            <person name="Park M."/>
            <person name="Lee H.A."/>
            <person name="Lee H.Y."/>
            <person name="Lee Y."/>
            <person name="Oh S."/>
            <person name="Lee J.H."/>
            <person name="Choi E."/>
            <person name="Choi E."/>
            <person name="Lee S.E."/>
            <person name="Jeon J."/>
            <person name="Kim H."/>
            <person name="Choi G."/>
            <person name="Song H."/>
            <person name="Lee J."/>
            <person name="Lee S.C."/>
            <person name="Kwon J.K."/>
            <person name="Lee H.Y."/>
            <person name="Koo N."/>
            <person name="Hong Y."/>
            <person name="Kim R.W."/>
            <person name="Kang W.H."/>
            <person name="Huh J.H."/>
            <person name="Kang B.C."/>
            <person name="Yang T.J."/>
            <person name="Lee Y.H."/>
            <person name="Bennetzen J.L."/>
            <person name="Choi D."/>
        </authorList>
    </citation>
    <scope>NUCLEOTIDE SEQUENCE [LARGE SCALE GENOMIC DNA]</scope>
    <source>
        <strain evidence="2">cv. PBC81</strain>
    </source>
</reference>